<evidence type="ECO:0000259" key="1">
    <source>
        <dbReference type="Pfam" id="PF14111"/>
    </source>
</evidence>
<accession>A0ABR0NFW4</accession>
<reference evidence="2 3" key="1">
    <citation type="submission" date="2023-03" db="EMBL/GenBank/DDBJ databases">
        <title>WGS of Gossypium arboreum.</title>
        <authorList>
            <person name="Yu D."/>
        </authorList>
    </citation>
    <scope>NUCLEOTIDE SEQUENCE [LARGE SCALE GENOMIC DNA]</scope>
    <source>
        <tissue evidence="2">Leaf</tissue>
    </source>
</reference>
<keyword evidence="3" id="KW-1185">Reference proteome</keyword>
<dbReference type="PANTHER" id="PTHR31286:SF153">
    <property type="entry name" value="DUF4283 DOMAIN PROTEIN"/>
    <property type="match status" value="1"/>
</dbReference>
<dbReference type="EMBL" id="JARKNE010000010">
    <property type="protein sequence ID" value="KAK5793159.1"/>
    <property type="molecule type" value="Genomic_DNA"/>
</dbReference>
<dbReference type="InterPro" id="IPR040256">
    <property type="entry name" value="At4g02000-like"/>
</dbReference>
<evidence type="ECO:0000313" key="3">
    <source>
        <dbReference type="Proteomes" id="UP001358586"/>
    </source>
</evidence>
<feature type="domain" description="DUF4283" evidence="1">
    <location>
        <begin position="27"/>
        <end position="109"/>
    </location>
</feature>
<comment type="caution">
    <text evidence="2">The sequence shown here is derived from an EMBL/GenBank/DDBJ whole genome shotgun (WGS) entry which is preliminary data.</text>
</comment>
<dbReference type="InterPro" id="IPR036691">
    <property type="entry name" value="Endo/exonu/phosph_ase_sf"/>
</dbReference>
<protein>
    <recommendedName>
        <fullName evidence="1">DUF4283 domain-containing protein</fullName>
    </recommendedName>
</protein>
<dbReference type="Pfam" id="PF14111">
    <property type="entry name" value="DUF4283"/>
    <property type="match status" value="1"/>
</dbReference>
<dbReference type="PANTHER" id="PTHR31286">
    <property type="entry name" value="GLYCINE-RICH CELL WALL STRUCTURAL PROTEIN 1.8-LIKE"/>
    <property type="match status" value="1"/>
</dbReference>
<dbReference type="SUPFAM" id="SSF56219">
    <property type="entry name" value="DNase I-like"/>
    <property type="match status" value="1"/>
</dbReference>
<dbReference type="InterPro" id="IPR025558">
    <property type="entry name" value="DUF4283"/>
</dbReference>
<dbReference type="Gene3D" id="3.60.10.10">
    <property type="entry name" value="Endonuclease/exonuclease/phosphatase"/>
    <property type="match status" value="1"/>
</dbReference>
<organism evidence="2 3">
    <name type="scientific">Gossypium arboreum</name>
    <name type="common">Tree cotton</name>
    <name type="synonym">Gossypium nanking</name>
    <dbReference type="NCBI Taxonomy" id="29729"/>
    <lineage>
        <taxon>Eukaryota</taxon>
        <taxon>Viridiplantae</taxon>
        <taxon>Streptophyta</taxon>
        <taxon>Embryophyta</taxon>
        <taxon>Tracheophyta</taxon>
        <taxon>Spermatophyta</taxon>
        <taxon>Magnoliopsida</taxon>
        <taxon>eudicotyledons</taxon>
        <taxon>Gunneridae</taxon>
        <taxon>Pentapetalae</taxon>
        <taxon>rosids</taxon>
        <taxon>malvids</taxon>
        <taxon>Malvales</taxon>
        <taxon>Malvaceae</taxon>
        <taxon>Malvoideae</taxon>
        <taxon>Gossypium</taxon>
    </lineage>
</organism>
<dbReference type="Proteomes" id="UP001358586">
    <property type="component" value="Chromosome 10"/>
</dbReference>
<gene>
    <name evidence="2" type="ORF">PVK06_034297</name>
</gene>
<sequence>MEEELAKLSLLDDEEEAFQEEATVVDQSYQFCLVGRCLTDSVFHFPSLCNTIADLWHLIGGICITNLGDKRYLFQLFHDVDVKRVISGTPWFFNNHLLILQRIQNGENPSILALNFTEFWVQVHELPQSLMTETMAKQFGNFLGNFLDYDTSIPILSLIKYMSIRVCLDVSAPLKRLYGNPDDRSRSASWDLLRQLSHDQTIPWVVLRDFNEIINSFKKKCGCLKPESQMNDFRMTLEDCSFNDLGFVGRWFTWERERFLAANIRERLDREELSDEILAEIMDVQLDLNLEADKEEVFWEQITCVNWLKNGDWNTSYFHKIAIQRQFRGRISEFEYENGRKLSSTKEMLRLASDYFSNLFSASNMGSNEHLFGLVEKRVTDSMNDALLKQFTEDDITYTVKIMAPLKTPSADGFPAIFFQRERFSINHLFFTDDCILFGDASCEGARVVRDVIREYEMVSSARELIADGILWCVDNGIRINIWNDSWLLGRENNRISVQRIMPNWTTVNQLVEYEPNTWNKELVLNIVNAATAVRIFSIPISRGGSEDMMRIWASLNITILSIEALTCCKNRFANTFSAAEEQQKHFITLSIWGLWYRRNKLLHEDAGVIKLNFDAAFQSEARLAIIVVLARDSEGEVLARDSEGEIVGAETYLFEDVVDAFVAEARVCQKGITFGRCRRLIVKSDSLTIIKSIKKKRKINRSSGRLHNILAL</sequence>
<proteinExistence type="predicted"/>
<evidence type="ECO:0000313" key="2">
    <source>
        <dbReference type="EMBL" id="KAK5793159.1"/>
    </source>
</evidence>
<name>A0ABR0NFW4_GOSAR</name>